<accession>A0ABT8AAA2</accession>
<dbReference type="InterPro" id="IPR029058">
    <property type="entry name" value="AB_hydrolase_fold"/>
</dbReference>
<dbReference type="Proteomes" id="UP001529369">
    <property type="component" value="Unassembled WGS sequence"/>
</dbReference>
<dbReference type="SUPFAM" id="SSF53474">
    <property type="entry name" value="alpha/beta-Hydrolases"/>
    <property type="match status" value="1"/>
</dbReference>
<organism evidence="1 2">
    <name type="scientific">Paeniroseomonas aquatica</name>
    <dbReference type="NCBI Taxonomy" id="373043"/>
    <lineage>
        <taxon>Bacteria</taxon>
        <taxon>Pseudomonadati</taxon>
        <taxon>Pseudomonadota</taxon>
        <taxon>Alphaproteobacteria</taxon>
        <taxon>Acetobacterales</taxon>
        <taxon>Acetobacteraceae</taxon>
        <taxon>Paeniroseomonas</taxon>
    </lineage>
</organism>
<dbReference type="RefSeq" id="WP_290318690.1">
    <property type="nucleotide sequence ID" value="NZ_JAUFPN010000182.1"/>
</dbReference>
<dbReference type="InterPro" id="IPR006311">
    <property type="entry name" value="TAT_signal"/>
</dbReference>
<keyword evidence="2" id="KW-1185">Reference proteome</keyword>
<evidence type="ECO:0008006" key="3">
    <source>
        <dbReference type="Google" id="ProtNLM"/>
    </source>
</evidence>
<dbReference type="Gene3D" id="3.40.50.1820">
    <property type="entry name" value="alpha/beta hydrolase"/>
    <property type="match status" value="1"/>
</dbReference>
<dbReference type="EMBL" id="JAUFPN010000182">
    <property type="protein sequence ID" value="MDN3566737.1"/>
    <property type="molecule type" value="Genomic_DNA"/>
</dbReference>
<proteinExistence type="predicted"/>
<comment type="caution">
    <text evidence="1">The sequence shown here is derived from an EMBL/GenBank/DDBJ whole genome shotgun (WGS) entry which is preliminary data.</text>
</comment>
<sequence>MRDPWQAWPRPDPARCRLPAAPPDRRGLLRGLIAALAAAPCASPGAFAAEERPGTEIRPEHFDRGPVPATFTLPLAQPLAMPGRPVAAVALLHDSLGPDARAEPYARQLLGAGIAVLELLCAGPEAAVLAAAVAALAADPRVDPVRLGLLGFGRGAAGAIAGEVPVAARALLYPGCRGLAEAARRPPAGGWGGHPVLVLHGGADRANPPALCVAAAAALAEAGAAVRRVEYDGASYAWDYPVHGSERRQLLQPPEPAGGLPAGRVESRPWPELAALSATQVASFFARALAP</sequence>
<name>A0ABT8AAA2_9PROT</name>
<evidence type="ECO:0000313" key="1">
    <source>
        <dbReference type="EMBL" id="MDN3566737.1"/>
    </source>
</evidence>
<reference evidence="2" key="1">
    <citation type="journal article" date="2019" name="Int. J. Syst. Evol. Microbiol.">
        <title>The Global Catalogue of Microorganisms (GCM) 10K type strain sequencing project: providing services to taxonomists for standard genome sequencing and annotation.</title>
        <authorList>
            <consortium name="The Broad Institute Genomics Platform"/>
            <consortium name="The Broad Institute Genome Sequencing Center for Infectious Disease"/>
            <person name="Wu L."/>
            <person name="Ma J."/>
        </authorList>
    </citation>
    <scope>NUCLEOTIDE SEQUENCE [LARGE SCALE GENOMIC DNA]</scope>
    <source>
        <strain evidence="2">CECT 7131</strain>
    </source>
</reference>
<evidence type="ECO:0000313" key="2">
    <source>
        <dbReference type="Proteomes" id="UP001529369"/>
    </source>
</evidence>
<gene>
    <name evidence="1" type="ORF">QWZ14_20370</name>
</gene>
<dbReference type="PROSITE" id="PS51318">
    <property type="entry name" value="TAT"/>
    <property type="match status" value="1"/>
</dbReference>
<protein>
    <recommendedName>
        <fullName evidence="3">Dienelactone hydrolase domain-containing protein</fullName>
    </recommendedName>
</protein>